<feature type="transmembrane region" description="Helical" evidence="1">
    <location>
        <begin position="421"/>
        <end position="445"/>
    </location>
</feature>
<name>A0A1D1ZN07_AUXPR</name>
<reference evidence="2" key="1">
    <citation type="submission" date="2015-08" db="EMBL/GenBank/DDBJ databases">
        <authorList>
            <person name="Babu N.S."/>
            <person name="Beckwith C.J."/>
            <person name="Beseler K.G."/>
            <person name="Brison A."/>
            <person name="Carone J.V."/>
            <person name="Caskin T.P."/>
            <person name="Diamond M."/>
            <person name="Durham M.E."/>
            <person name="Foxe J.M."/>
            <person name="Go M."/>
            <person name="Henderson B.A."/>
            <person name="Jones I.B."/>
            <person name="McGettigan J.A."/>
            <person name="Micheletti S.J."/>
            <person name="Nasrallah M.E."/>
            <person name="Ortiz D."/>
            <person name="Piller C.R."/>
            <person name="Privatt S.R."/>
            <person name="Schneider S.L."/>
            <person name="Sharp S."/>
            <person name="Smith T.C."/>
            <person name="Stanton J.D."/>
            <person name="Ullery H.E."/>
            <person name="Wilson R.J."/>
            <person name="Serrano M.G."/>
            <person name="Buck G."/>
            <person name="Lee V."/>
            <person name="Wang Y."/>
            <person name="Carvalho R."/>
            <person name="Voegtly L."/>
            <person name="Shi R."/>
            <person name="Duckworth R."/>
            <person name="Johnson A."/>
            <person name="Loviza R."/>
            <person name="Walstead R."/>
            <person name="Shah Z."/>
            <person name="Kiflezghi M."/>
            <person name="Wade K."/>
            <person name="Ball S.L."/>
            <person name="Bradley K.W."/>
            <person name="Asai D.J."/>
            <person name="Bowman C.A."/>
            <person name="Russell D.A."/>
            <person name="Pope W.H."/>
            <person name="Jacobs-Sera D."/>
            <person name="Hendrix R.W."/>
            <person name="Hatfull G.F."/>
        </authorList>
    </citation>
    <scope>NUCLEOTIDE SEQUENCE</scope>
</reference>
<gene>
    <name evidence="2" type="ORF">g.64524</name>
</gene>
<proteinExistence type="predicted"/>
<organism evidence="2">
    <name type="scientific">Auxenochlorella protothecoides</name>
    <name type="common">Green microalga</name>
    <name type="synonym">Chlorella protothecoides</name>
    <dbReference type="NCBI Taxonomy" id="3075"/>
    <lineage>
        <taxon>Eukaryota</taxon>
        <taxon>Viridiplantae</taxon>
        <taxon>Chlorophyta</taxon>
        <taxon>core chlorophytes</taxon>
        <taxon>Trebouxiophyceae</taxon>
        <taxon>Chlorellales</taxon>
        <taxon>Chlorellaceae</taxon>
        <taxon>Auxenochlorella</taxon>
    </lineage>
</organism>
<protein>
    <submittedName>
        <fullName evidence="2">Uncharacterized protein</fullName>
    </submittedName>
</protein>
<feature type="non-terminal residue" evidence="2">
    <location>
        <position position="1"/>
    </location>
</feature>
<dbReference type="AlphaFoldDB" id="A0A1D1ZN07"/>
<sequence>PDHLLCGINFARGRCWRATRWHEVARRMPRPPRAFWVFAVLTVVSLLQCQAVRSREEDPDVKARRAAAANARVERAQARRRDPNFSNVTASVFDWQARFLANQGDNTTALTPVKNKTGTWWKGLFSRDSADRGTTAIVNGECELTKKYQPAKDYLVIVAVGDTGNPLTWLNHAKWANFDLVAVYFGDNAYFDCPQCKKVYHGKAQKFRLFYSLHQMPEWKNLTAQYKAVMTADDDLVMSTCEINRAFEIFEENNLLMGQISLCETQESFSYWRLMYQQPDKVLRYVSFVEIMAPIFTMRDGFYDEFIVPTLYDAYTGWGLDFVWPFLLKYPKNRIAVIDEVCMVHPSKKLSGQSIYSSGAPYDQRVEEARREAQFGYTRAAVRRLGYPFYAVQEFGALERQAGGNALDRMDLFIRARLGRWFPLLLGAQTFAIAVGLLLVAIRLIRRRVKGKRV</sequence>
<evidence type="ECO:0000313" key="2">
    <source>
        <dbReference type="EMBL" id="JAT68197.1"/>
    </source>
</evidence>
<accession>A0A1D1ZN07</accession>
<keyword evidence="1" id="KW-0472">Membrane</keyword>
<keyword evidence="1" id="KW-1133">Transmembrane helix</keyword>
<keyword evidence="1" id="KW-0812">Transmembrane</keyword>
<dbReference type="EMBL" id="GDKF01010425">
    <property type="protein sequence ID" value="JAT68197.1"/>
    <property type="molecule type" value="Transcribed_RNA"/>
</dbReference>
<evidence type="ECO:0000256" key="1">
    <source>
        <dbReference type="SAM" id="Phobius"/>
    </source>
</evidence>